<accession>A0AB36TIS6</accession>
<dbReference type="Gene3D" id="3.40.50.300">
    <property type="entry name" value="P-loop containing nucleotide triphosphate hydrolases"/>
    <property type="match status" value="1"/>
</dbReference>
<evidence type="ECO:0000256" key="11">
    <source>
        <dbReference type="RuleBase" id="RU003783"/>
    </source>
</evidence>
<comment type="cofactor">
    <cofactor evidence="1 10">
        <name>Mg(2+)</name>
        <dbReference type="ChEBI" id="CHEBI:18420"/>
    </cofactor>
</comment>
<sequence length="313" mass="36505">MDNVLVIIGPTASGKTKLAIEIAKRANGEIISADSMQIYKYMDIGTAKTDEEEKEGIKHYLIDEVTPDEEFSVARFKELALKYIDEILSKGKLPIVAGGTGLYINSLIYNLEFSDTICDWELRKKLEQEAKEKGNEYLHNKLKEIDPKAAEKIHMNNVKRVIRAIEVYTYTKKPISVHQEESRKNPPRHNFILIGITMDREKLYDRINKRVDLMLEKGLVKEVEKLVEMGYDKSTIAMQGLGYKEILSYLRGERSLDEAVEILKRDTRRYAKRQMTWFRKIENVYWINKDEFDSDEKIIKNLKYYLATFGIFL</sequence>
<dbReference type="GO" id="GO:0006400">
    <property type="term" value="P:tRNA modification"/>
    <property type="evidence" value="ECO:0007669"/>
    <property type="project" value="TreeGrafter"/>
</dbReference>
<feature type="region of interest" description="Interaction with substrate tRNA" evidence="10">
    <location>
        <begin position="34"/>
        <end position="37"/>
    </location>
</feature>
<comment type="caution">
    <text evidence="10">Lacks conserved residue(s) required for the propagation of feature annotation.</text>
</comment>
<evidence type="ECO:0000313" key="15">
    <source>
        <dbReference type="Proteomes" id="UP000223596"/>
    </source>
</evidence>
<comment type="similarity">
    <text evidence="3 10 13">Belongs to the IPP transferase family.</text>
</comment>
<name>A0AB36TIS6_ACETH</name>
<evidence type="ECO:0000256" key="6">
    <source>
        <dbReference type="ARBA" id="ARBA00022741"/>
    </source>
</evidence>
<keyword evidence="6 10" id="KW-0547">Nucleotide-binding</keyword>
<comment type="catalytic activity">
    <reaction evidence="9 10 11">
        <text>adenosine(37) in tRNA + dimethylallyl diphosphate = N(6)-dimethylallyladenosine(37) in tRNA + diphosphate</text>
        <dbReference type="Rhea" id="RHEA:26482"/>
        <dbReference type="Rhea" id="RHEA-COMP:10162"/>
        <dbReference type="Rhea" id="RHEA-COMP:10375"/>
        <dbReference type="ChEBI" id="CHEBI:33019"/>
        <dbReference type="ChEBI" id="CHEBI:57623"/>
        <dbReference type="ChEBI" id="CHEBI:74411"/>
        <dbReference type="ChEBI" id="CHEBI:74415"/>
        <dbReference type="EC" id="2.5.1.75"/>
    </reaction>
</comment>
<protein>
    <recommendedName>
        <fullName evidence="10">tRNA dimethylallyltransferase</fullName>
        <ecNumber evidence="10">2.5.1.75</ecNumber>
    </recommendedName>
    <alternativeName>
        <fullName evidence="10">Dimethylallyl diphosphate:tRNA dimethylallyltransferase</fullName>
        <shortName evidence="10">DMAPP:tRNA dimethylallyltransferase</shortName>
        <shortName evidence="10">DMATase</shortName>
    </alternativeName>
    <alternativeName>
        <fullName evidence="10">Isopentenyl-diphosphate:tRNA isopentenyltransferase</fullName>
        <shortName evidence="10">IPP transferase</shortName>
        <shortName evidence="10">IPPT</shortName>
        <shortName evidence="10">IPTase</shortName>
    </alternativeName>
</protein>
<proteinExistence type="inferred from homology"/>
<comment type="subunit">
    <text evidence="10">Monomer.</text>
</comment>
<keyword evidence="5 10" id="KW-0819">tRNA processing</keyword>
<feature type="site" description="Interaction with substrate tRNA" evidence="10">
    <location>
        <position position="123"/>
    </location>
</feature>
<evidence type="ECO:0000256" key="10">
    <source>
        <dbReference type="HAMAP-Rule" id="MF_00185"/>
    </source>
</evidence>
<feature type="site" description="Interaction with substrate tRNA" evidence="10">
    <location>
        <position position="100"/>
    </location>
</feature>
<dbReference type="Pfam" id="PF01715">
    <property type="entry name" value="IPPT"/>
    <property type="match status" value="1"/>
</dbReference>
<dbReference type="EMBL" id="PDBW01000001">
    <property type="protein sequence ID" value="PFH02725.1"/>
    <property type="molecule type" value="Genomic_DNA"/>
</dbReference>
<evidence type="ECO:0000256" key="3">
    <source>
        <dbReference type="ARBA" id="ARBA00005842"/>
    </source>
</evidence>
<evidence type="ECO:0000256" key="9">
    <source>
        <dbReference type="ARBA" id="ARBA00049563"/>
    </source>
</evidence>
<dbReference type="GO" id="GO:0005524">
    <property type="term" value="F:ATP binding"/>
    <property type="evidence" value="ECO:0007669"/>
    <property type="project" value="UniProtKB-UniRule"/>
</dbReference>
<dbReference type="SUPFAM" id="SSF52540">
    <property type="entry name" value="P-loop containing nucleoside triphosphate hydrolases"/>
    <property type="match status" value="1"/>
</dbReference>
<keyword evidence="7 10" id="KW-0067">ATP-binding</keyword>
<dbReference type="FunFam" id="1.10.20.140:FF:000001">
    <property type="entry name" value="tRNA dimethylallyltransferase"/>
    <property type="match status" value="1"/>
</dbReference>
<comment type="function">
    <text evidence="2 10 12">Catalyzes the transfer of a dimethylallyl group onto the adenine at position 37 in tRNAs that read codons beginning with uridine, leading to the formation of N6-(dimethylallyl)adenosine (i(6)A).</text>
</comment>
<dbReference type="HAMAP" id="MF_00185">
    <property type="entry name" value="IPP_trans"/>
    <property type="match status" value="1"/>
</dbReference>
<evidence type="ECO:0000256" key="8">
    <source>
        <dbReference type="ARBA" id="ARBA00022842"/>
    </source>
</evidence>
<evidence type="ECO:0000256" key="5">
    <source>
        <dbReference type="ARBA" id="ARBA00022694"/>
    </source>
</evidence>
<evidence type="ECO:0000256" key="1">
    <source>
        <dbReference type="ARBA" id="ARBA00001946"/>
    </source>
</evidence>
<dbReference type="Gene3D" id="1.10.20.140">
    <property type="match status" value="1"/>
</dbReference>
<dbReference type="InterPro" id="IPR039657">
    <property type="entry name" value="Dimethylallyltransferase"/>
</dbReference>
<dbReference type="RefSeq" id="WP_003516328.1">
    <property type="nucleotide sequence ID" value="NZ_CP013828.1"/>
</dbReference>
<comment type="caution">
    <text evidence="14">The sequence shown here is derived from an EMBL/GenBank/DDBJ whole genome shotgun (WGS) entry which is preliminary data.</text>
</comment>
<dbReference type="GO" id="GO:0052381">
    <property type="term" value="F:tRNA dimethylallyltransferase activity"/>
    <property type="evidence" value="ECO:0007669"/>
    <property type="project" value="UniProtKB-UniRule"/>
</dbReference>
<evidence type="ECO:0000256" key="2">
    <source>
        <dbReference type="ARBA" id="ARBA00003213"/>
    </source>
</evidence>
<dbReference type="PANTHER" id="PTHR11088:SF60">
    <property type="entry name" value="TRNA DIMETHYLALLYLTRANSFERASE"/>
    <property type="match status" value="1"/>
</dbReference>
<dbReference type="PANTHER" id="PTHR11088">
    <property type="entry name" value="TRNA DIMETHYLALLYLTRANSFERASE"/>
    <property type="match status" value="1"/>
</dbReference>
<dbReference type="NCBIfam" id="TIGR00174">
    <property type="entry name" value="miaA"/>
    <property type="match status" value="1"/>
</dbReference>
<dbReference type="InterPro" id="IPR018022">
    <property type="entry name" value="IPT"/>
</dbReference>
<keyword evidence="8 10" id="KW-0460">Magnesium</keyword>
<dbReference type="Proteomes" id="UP000223596">
    <property type="component" value="Unassembled WGS sequence"/>
</dbReference>
<evidence type="ECO:0000313" key="14">
    <source>
        <dbReference type="EMBL" id="PFH02725.1"/>
    </source>
</evidence>
<reference evidence="14 15" key="1">
    <citation type="submission" date="2017-09" db="EMBL/GenBank/DDBJ databases">
        <title>Evaluation of Pacific Biosciences Sequencing Technology to Finishing C. thermocellum Genome Sequences.</title>
        <authorList>
            <person name="Brown S."/>
        </authorList>
    </citation>
    <scope>NUCLEOTIDE SEQUENCE [LARGE SCALE GENOMIC DNA]</scope>
    <source>
        <strain evidence="14 15">AD2</strain>
    </source>
</reference>
<feature type="binding site" evidence="10">
    <location>
        <begin position="11"/>
        <end position="16"/>
    </location>
    <ligand>
        <name>substrate</name>
    </ligand>
</feature>
<dbReference type="InterPro" id="IPR027417">
    <property type="entry name" value="P-loop_NTPase"/>
</dbReference>
<feature type="binding site" evidence="10">
    <location>
        <begin position="9"/>
        <end position="16"/>
    </location>
    <ligand>
        <name>ATP</name>
        <dbReference type="ChEBI" id="CHEBI:30616"/>
    </ligand>
</feature>
<evidence type="ECO:0000256" key="7">
    <source>
        <dbReference type="ARBA" id="ARBA00022840"/>
    </source>
</evidence>
<dbReference type="AlphaFoldDB" id="A0AB36TIS6"/>
<evidence type="ECO:0000256" key="12">
    <source>
        <dbReference type="RuleBase" id="RU003784"/>
    </source>
</evidence>
<organism evidence="14 15">
    <name type="scientific">Acetivibrio thermocellus AD2</name>
    <dbReference type="NCBI Taxonomy" id="1138384"/>
    <lineage>
        <taxon>Bacteria</taxon>
        <taxon>Bacillati</taxon>
        <taxon>Bacillota</taxon>
        <taxon>Clostridia</taxon>
        <taxon>Eubacteriales</taxon>
        <taxon>Oscillospiraceae</taxon>
        <taxon>Acetivibrio</taxon>
    </lineage>
</organism>
<gene>
    <name evidence="10" type="primary">miaA</name>
    <name evidence="14" type="ORF">M972_111512</name>
</gene>
<dbReference type="EC" id="2.5.1.75" evidence="10"/>
<evidence type="ECO:0000256" key="13">
    <source>
        <dbReference type="RuleBase" id="RU003785"/>
    </source>
</evidence>
<evidence type="ECO:0000256" key="4">
    <source>
        <dbReference type="ARBA" id="ARBA00022679"/>
    </source>
</evidence>
<keyword evidence="4 10" id="KW-0808">Transferase</keyword>